<comment type="caution">
    <text evidence="2">The sequence shown here is derived from an EMBL/GenBank/DDBJ whole genome shotgun (WGS) entry which is preliminary data.</text>
</comment>
<proteinExistence type="predicted"/>
<feature type="compositionally biased region" description="Polar residues" evidence="1">
    <location>
        <begin position="90"/>
        <end position="100"/>
    </location>
</feature>
<evidence type="ECO:0000313" key="2">
    <source>
        <dbReference type="EMBL" id="KAF9919268.1"/>
    </source>
</evidence>
<evidence type="ECO:0000313" key="3">
    <source>
        <dbReference type="Proteomes" id="UP000749646"/>
    </source>
</evidence>
<feature type="region of interest" description="Disordered" evidence="1">
    <location>
        <begin position="234"/>
        <end position="299"/>
    </location>
</feature>
<reference evidence="2" key="1">
    <citation type="journal article" date="2020" name="Fungal Divers.">
        <title>Resolving the Mortierellaceae phylogeny through synthesis of multi-gene phylogenetics and phylogenomics.</title>
        <authorList>
            <person name="Vandepol N."/>
            <person name="Liber J."/>
            <person name="Desiro A."/>
            <person name="Na H."/>
            <person name="Kennedy M."/>
            <person name="Barry K."/>
            <person name="Grigoriev I.V."/>
            <person name="Miller A.N."/>
            <person name="O'Donnell K."/>
            <person name="Stajich J.E."/>
            <person name="Bonito G."/>
        </authorList>
    </citation>
    <scope>NUCLEOTIDE SEQUENCE</scope>
    <source>
        <strain evidence="2">MES-2147</strain>
    </source>
</reference>
<name>A0A9P6LRD5_9FUNG</name>
<feature type="compositionally biased region" description="Polar residues" evidence="1">
    <location>
        <begin position="42"/>
        <end position="67"/>
    </location>
</feature>
<feature type="compositionally biased region" description="Polar residues" evidence="1">
    <location>
        <begin position="154"/>
        <end position="177"/>
    </location>
</feature>
<protein>
    <submittedName>
        <fullName evidence="2">Uncharacterized protein</fullName>
    </submittedName>
</protein>
<sequence>MQSADPYNLGRSKSSGVGRKPPPPVKPKPSTLLSAPTELAPINSSSTTWSQRSATIVTDNGASVSTSFGDLKKTFERQKDSLPLFMAGVGNNTGYSTGSARPSAADSGHVSHASSSRALEQKKSSLLTVPSQNSRPRSLSSPAPPHLAGEDGSTESAETPKGTLQGSKNGIDNSQPDFGNLRARFQSQAKVSKSKPVRLSPHAATARRRNGFCLKGMGESVLMSIHAIASSINGQDVSRPKPNPMITSLKPSVPAAAPPPPMRQLRIPLDPINTGIRPNSPQPMSASEPSPLSRRPSNN</sequence>
<feature type="region of interest" description="Disordered" evidence="1">
    <location>
        <begin position="1"/>
        <end position="67"/>
    </location>
</feature>
<keyword evidence="3" id="KW-1185">Reference proteome</keyword>
<accession>A0A9P6LRD5</accession>
<feature type="non-terminal residue" evidence="2">
    <location>
        <position position="299"/>
    </location>
</feature>
<organism evidence="2 3">
    <name type="scientific">Modicella reniformis</name>
    <dbReference type="NCBI Taxonomy" id="1440133"/>
    <lineage>
        <taxon>Eukaryota</taxon>
        <taxon>Fungi</taxon>
        <taxon>Fungi incertae sedis</taxon>
        <taxon>Mucoromycota</taxon>
        <taxon>Mortierellomycotina</taxon>
        <taxon>Mortierellomycetes</taxon>
        <taxon>Mortierellales</taxon>
        <taxon>Mortierellaceae</taxon>
        <taxon>Modicella</taxon>
    </lineage>
</organism>
<feature type="region of interest" description="Disordered" evidence="1">
    <location>
        <begin position="85"/>
        <end position="205"/>
    </location>
</feature>
<evidence type="ECO:0000256" key="1">
    <source>
        <dbReference type="SAM" id="MobiDB-lite"/>
    </source>
</evidence>
<dbReference type="AlphaFoldDB" id="A0A9P6LRD5"/>
<dbReference type="Proteomes" id="UP000749646">
    <property type="component" value="Unassembled WGS sequence"/>
</dbReference>
<dbReference type="OrthoDB" id="10659261at2759"/>
<gene>
    <name evidence="2" type="ORF">BGZ65_012258</name>
</gene>
<feature type="compositionally biased region" description="Polar residues" evidence="1">
    <location>
        <begin position="276"/>
        <end position="299"/>
    </location>
</feature>
<dbReference type="EMBL" id="JAAAHW010011562">
    <property type="protein sequence ID" value="KAF9919268.1"/>
    <property type="molecule type" value="Genomic_DNA"/>
</dbReference>
<feature type="compositionally biased region" description="Polar residues" evidence="1">
    <location>
        <begin position="112"/>
        <end position="133"/>
    </location>
</feature>